<organism evidence="1 2">
    <name type="scientific">Nanobdella aerobiophila</name>
    <dbReference type="NCBI Taxonomy" id="2586965"/>
    <lineage>
        <taxon>Archaea</taxon>
        <taxon>Nanobdellota</taxon>
        <taxon>Nanobdellia</taxon>
        <taxon>Nanobdellales</taxon>
        <taxon>Nanobdellaceae</taxon>
        <taxon>Nanobdella</taxon>
    </lineage>
</organism>
<dbReference type="Proteomes" id="UP001055553">
    <property type="component" value="Chromosome"/>
</dbReference>
<dbReference type="GeneID" id="74568321"/>
<gene>
    <name evidence="1" type="ORF">MJ1_0373</name>
</gene>
<evidence type="ECO:0000313" key="2">
    <source>
        <dbReference type="Proteomes" id="UP001055553"/>
    </source>
</evidence>
<evidence type="ECO:0000313" key="1">
    <source>
        <dbReference type="EMBL" id="BBL45537.1"/>
    </source>
</evidence>
<accession>A0A915WST3</accession>
<keyword evidence="2" id="KW-1185">Reference proteome</keyword>
<proteinExistence type="predicted"/>
<dbReference type="RefSeq" id="WP_258393563.1">
    <property type="nucleotide sequence ID" value="NZ_AP019769.1"/>
</dbReference>
<reference evidence="2" key="1">
    <citation type="journal article" date="2022" name="Int. J. Syst. Evol. Microbiol.">
        <title>Nanobdella aerobiophila gen. nov., sp. nov., a thermoacidophilic, obligate ectosymbiotic archaeon, and proposal of Nanobdellaceae fam. nov., Nanobdellales ord. nov. and Nanobdellia class. nov.</title>
        <authorList>
            <person name="Kato S."/>
            <person name="Ogasawara A."/>
            <person name="Itoh T."/>
            <person name="Sakai H.D."/>
            <person name="Shimizu M."/>
            <person name="Yuki M."/>
            <person name="Kaneko M."/>
            <person name="Takashina T."/>
            <person name="Ohkuma M."/>
        </authorList>
    </citation>
    <scope>NUCLEOTIDE SEQUENCE [LARGE SCALE GENOMIC DNA]</scope>
    <source>
        <strain evidence="2">MJ1</strain>
    </source>
</reference>
<dbReference type="KEGG" id="naer:MJ1_0373"/>
<name>A0A915WST3_9ARCH</name>
<dbReference type="AlphaFoldDB" id="A0A915WST3"/>
<protein>
    <submittedName>
        <fullName evidence="1">Uncharacterized protein</fullName>
    </submittedName>
</protein>
<dbReference type="EMBL" id="AP019769">
    <property type="protein sequence ID" value="BBL45537.1"/>
    <property type="molecule type" value="Genomic_DNA"/>
</dbReference>
<sequence length="92" mass="11570">MTWLERKNIIYTVLKYCKEIDNNKIIRIKNYKEDRWLDIIKKDNIFFEIYEHGYTIQRYLTNFDQLEKVLDKLMKKEFPRSKILKISRYEKN</sequence>